<organism evidence="1 2">
    <name type="scientific">Lactococcus muris</name>
    <dbReference type="NCBI Taxonomy" id="2941330"/>
    <lineage>
        <taxon>Bacteria</taxon>
        <taxon>Bacillati</taxon>
        <taxon>Bacillota</taxon>
        <taxon>Bacilli</taxon>
        <taxon>Lactobacillales</taxon>
        <taxon>Streptococcaceae</taxon>
        <taxon>Lactococcus</taxon>
    </lineage>
</organism>
<dbReference type="EMBL" id="JBCLSQ010000018">
    <property type="protein sequence ID" value="MEY8538382.1"/>
    <property type="molecule type" value="Genomic_DNA"/>
</dbReference>
<keyword evidence="2" id="KW-1185">Reference proteome</keyword>
<evidence type="ECO:0000313" key="2">
    <source>
        <dbReference type="Proteomes" id="UP001565242"/>
    </source>
</evidence>
<protein>
    <recommendedName>
        <fullName evidence="3">IrrE N-terminal-like domain-containing protein</fullName>
    </recommendedName>
</protein>
<gene>
    <name evidence="1" type="ORF">AALM99_08000</name>
</gene>
<sequence>MDYKKLLKELNITIIWVKQPLENGAWYCPNATNLGKNGVIFIFSGLEEHEITEKVIHEIGHYKTGSTIFPHSIPNVHVKNEGKARRFTLKQYLLEYLDSDIDYSMMSISGFLDYFGLDKDFYWDDAVKIWNEF</sequence>
<proteinExistence type="predicted"/>
<dbReference type="RefSeq" id="WP_369918555.1">
    <property type="nucleotide sequence ID" value="NZ_JBCLSQ010000018.1"/>
</dbReference>
<evidence type="ECO:0000313" key="1">
    <source>
        <dbReference type="EMBL" id="MEY8538382.1"/>
    </source>
</evidence>
<accession>A0ABV4D9E2</accession>
<name>A0ABV4D9E2_9LACT</name>
<dbReference type="Proteomes" id="UP001565242">
    <property type="component" value="Unassembled WGS sequence"/>
</dbReference>
<evidence type="ECO:0008006" key="3">
    <source>
        <dbReference type="Google" id="ProtNLM"/>
    </source>
</evidence>
<comment type="caution">
    <text evidence="1">The sequence shown here is derived from an EMBL/GenBank/DDBJ whole genome shotgun (WGS) entry which is preliminary data.</text>
</comment>
<reference evidence="1 2" key="1">
    <citation type="submission" date="2024-03" db="EMBL/GenBank/DDBJ databases">
        <title>Mouse gut bacterial collection (mGBC) of GemPharmatech.</title>
        <authorList>
            <person name="He Y."/>
            <person name="Dong L."/>
            <person name="Wu D."/>
            <person name="Gao X."/>
            <person name="Lin Z."/>
        </authorList>
    </citation>
    <scope>NUCLEOTIDE SEQUENCE [LARGE SCALE GENOMIC DNA]</scope>
    <source>
        <strain evidence="1 2">20-218</strain>
    </source>
</reference>